<name>A0ACC3MHR2_9PEZI</name>
<evidence type="ECO:0000313" key="1">
    <source>
        <dbReference type="EMBL" id="KAK3691326.1"/>
    </source>
</evidence>
<evidence type="ECO:0000313" key="2">
    <source>
        <dbReference type="Proteomes" id="UP001281147"/>
    </source>
</evidence>
<gene>
    <name evidence="1" type="ORF">LTR37_018687</name>
</gene>
<keyword evidence="2" id="KW-1185">Reference proteome</keyword>
<protein>
    <submittedName>
        <fullName evidence="1">Uncharacterized protein</fullName>
    </submittedName>
</protein>
<comment type="caution">
    <text evidence="1">The sequence shown here is derived from an EMBL/GenBank/DDBJ whole genome shotgun (WGS) entry which is preliminary data.</text>
</comment>
<dbReference type="Proteomes" id="UP001281147">
    <property type="component" value="Unassembled WGS sequence"/>
</dbReference>
<dbReference type="EMBL" id="JAUTXU010000267">
    <property type="protein sequence ID" value="KAK3691326.1"/>
    <property type="molecule type" value="Genomic_DNA"/>
</dbReference>
<proteinExistence type="predicted"/>
<organism evidence="1 2">
    <name type="scientific">Vermiconidia calcicola</name>
    <dbReference type="NCBI Taxonomy" id="1690605"/>
    <lineage>
        <taxon>Eukaryota</taxon>
        <taxon>Fungi</taxon>
        <taxon>Dikarya</taxon>
        <taxon>Ascomycota</taxon>
        <taxon>Pezizomycotina</taxon>
        <taxon>Dothideomycetes</taxon>
        <taxon>Dothideomycetidae</taxon>
        <taxon>Mycosphaerellales</taxon>
        <taxon>Extremaceae</taxon>
        <taxon>Vermiconidia</taxon>
    </lineage>
</organism>
<reference evidence="1" key="1">
    <citation type="submission" date="2023-07" db="EMBL/GenBank/DDBJ databases">
        <title>Black Yeasts Isolated from many extreme environments.</title>
        <authorList>
            <person name="Coleine C."/>
            <person name="Stajich J.E."/>
            <person name="Selbmann L."/>
        </authorList>
    </citation>
    <scope>NUCLEOTIDE SEQUENCE</scope>
    <source>
        <strain evidence="1">CCFEE 5714</strain>
    </source>
</reference>
<accession>A0ACC3MHR2</accession>
<sequence>MPGSESPLLSLSNELLDHIVSYLPNADLRTLRLVSKDVGERTESRVGNACYQNLNAAFWLPYSLWKVRSVLEHWILSAYVCTITIHVDRPVLADGDEVRHCYTGCSQCDDLKGEYGTFVRDMRDQTGPDGTVATYLRQIFECFKARKLDRWELLPAVAIRDKEQDEKVVSPLRQLEDTFGNLVSYLPNADASATVRTILDAMSAASLQPGNMCIGGRTFGVPVKMFRPPSVFDVQADYFSRITSLYLYIQATPQAEDLPTQAEDAKHLVTFLKSLQHRLTRFCFCTQVNGFESDTATATVYSMEMAFKALYEDEVVFTKLIDLTFRFLIVDQRKLINFLARHKDTLRTCALPYVYLAGSEVDFAKDQWKELFLEHLRTAGLPPADCTDTISTWKRELPI</sequence>